<proteinExistence type="predicted"/>
<comment type="caution">
    <text evidence="8">The sequence shown here is derived from an EMBL/GenBank/DDBJ whole genome shotgun (WGS) entry which is preliminary data.</text>
</comment>
<keyword evidence="2" id="KW-0964">Secreted</keyword>
<dbReference type="RefSeq" id="WP_344344330.1">
    <property type="nucleotide sequence ID" value="NZ_BAAAQT010000008.1"/>
</dbReference>
<dbReference type="EMBL" id="BAAAQT010000008">
    <property type="protein sequence ID" value="GAA2175577.1"/>
    <property type="molecule type" value="Genomic_DNA"/>
</dbReference>
<keyword evidence="4" id="KW-0572">Peptidoglycan-anchor</keyword>
<evidence type="ECO:0000256" key="5">
    <source>
        <dbReference type="SAM" id="MobiDB-lite"/>
    </source>
</evidence>
<evidence type="ECO:0000256" key="3">
    <source>
        <dbReference type="ARBA" id="ARBA00022729"/>
    </source>
</evidence>
<evidence type="ECO:0000256" key="6">
    <source>
        <dbReference type="SAM" id="Phobius"/>
    </source>
</evidence>
<keyword evidence="6" id="KW-0812">Transmembrane</keyword>
<accession>A0ABN3AXC1</accession>
<dbReference type="PROSITE" id="PS50847">
    <property type="entry name" value="GRAM_POS_ANCHORING"/>
    <property type="match status" value="1"/>
</dbReference>
<keyword evidence="3" id="KW-0732">Signal</keyword>
<protein>
    <recommendedName>
        <fullName evidence="7">Gram-positive cocci surface proteins LPxTG domain-containing protein</fullName>
    </recommendedName>
</protein>
<dbReference type="InterPro" id="IPR019931">
    <property type="entry name" value="LPXTG_anchor"/>
</dbReference>
<evidence type="ECO:0000256" key="1">
    <source>
        <dbReference type="ARBA" id="ARBA00022512"/>
    </source>
</evidence>
<keyword evidence="6" id="KW-0472">Membrane</keyword>
<keyword evidence="1" id="KW-0134">Cell wall</keyword>
<reference evidence="8 9" key="1">
    <citation type="journal article" date="2019" name="Int. J. Syst. Evol. Microbiol.">
        <title>The Global Catalogue of Microorganisms (GCM) 10K type strain sequencing project: providing services to taxonomists for standard genome sequencing and annotation.</title>
        <authorList>
            <consortium name="The Broad Institute Genomics Platform"/>
            <consortium name="The Broad Institute Genome Sequencing Center for Infectious Disease"/>
            <person name="Wu L."/>
            <person name="Ma J."/>
        </authorList>
    </citation>
    <scope>NUCLEOTIDE SEQUENCE [LARGE SCALE GENOMIC DNA]</scope>
    <source>
        <strain evidence="8 9">JCM 16026</strain>
    </source>
</reference>
<sequence>MASFGPSLPDAVVAPTGMTPSSSTIGTRGRSLRVGARRALAGLAAVAIAVPLTMLGATTAMAATPTPATGAELREALLDCTLPTVTLAADVLDAEALVAPCGQTLQLGGFRLEATQVTSSAAFTIAGPGTLVVDARGTTQSAILSTAGTLTTAGAISITAWGGDGGAGIGATGTGVFDLSSAIIRSTGGDGAPGIGRTGATSTGTIVIRSGTITATGGDGAAGIGLPRDVPTSIQPIQILGGQIEAIGGAQAAGIGGGRGSSYANIIFGGNARVTARGGTDGAGIGGGVGGVRVGVNTLSGGAPIITAYGNGAGAGIGTGGPGASTGGLGSPSVTLQGFGTPLWTATGGLGGGAGVGAGAGMSVPTTIILNAGVLNATSSSGPAITADPGGTTFGGIRTVAGSTLSALALDGGPAIVTVGARPGYVTIGGALRLQGSYDVGAGTLTISSAGSIQRLGTADASIVASGPGTVANAGRILLDPSRVTAPVTGNDFDVTFQYGTGATEPRRVLGSTLASVGQTLPPTARGVWSVAGPTGTWTTFTASTTITADVTVVERQTYVVTPAPEPLRMQAGQTVDIPTLIRDRFDQPVGVATSDRASDVLSGMRLTATSAGTRTITVRDAASGLVATVAVEVLPAATSSLVVSIAPSSIAAGESALVSVTGVDAFGNPAPVSGVTLASDERSDEISDLEVLATRAGDRTITATSGDGATGTATLRVVAGEAVRIELSAPTAAATAGVGSTFGVAAFDEFDNAADASAATLASSIATDEVAGLVVTGFAAGTRVVTATLGDLADAESLDVVAATAAELRLALSSSTVTADESIAVRITGVDAFDNPADVTGAELTSSRIDDTITGDATDGFTVSSTLAGQALLTARLGEASASASLEVRAASAAALTLTLGTGTAGAGEAVPYTVAATDEFGNATDATGAVVTSSIASDAVTSTTVTATVAGERVVTAALGDLRAAQPLAVSASVAASVVLTTPIDAAVAGETTTLTATATDEFGNAASLEGAALTSSEATDEVTGWDVVATLAGTRTVTVALGEDGPTATVQLVVVAAAPVTLTLTPTGASAIAGTTTAYGVTGVDAFGNPASTAGVTLSSTVASDDVAGLGVTATTAGARTIAATLDDVSTSTTLTVEAAALAVIDLAGPSEPVIAGSTATFAATGADAFGNPVPVSATLASSEATDVVDGLSIDMTVAGERTVAATVGDLRDSLDVRVVAGALATLTITPSATEVPQGGSVAVEVAGEDRYGNAIAVSAEGALASSDPTDVIVGSSVTFVTAGPRTLSATVGDVIATVVVQVASTPIVTPPVVDPPVVAPPVATPPVVAPPVAAAPIAAPPVVAPAPTGSRLPTTGSDATLALVALALLLMAAGTIARARRRA</sequence>
<evidence type="ECO:0000256" key="4">
    <source>
        <dbReference type="ARBA" id="ARBA00023088"/>
    </source>
</evidence>
<evidence type="ECO:0000313" key="9">
    <source>
        <dbReference type="Proteomes" id="UP001501599"/>
    </source>
</evidence>
<evidence type="ECO:0000259" key="7">
    <source>
        <dbReference type="PROSITE" id="PS50847"/>
    </source>
</evidence>
<feature type="transmembrane region" description="Helical" evidence="6">
    <location>
        <begin position="1363"/>
        <end position="1381"/>
    </location>
</feature>
<keyword evidence="6" id="KW-1133">Transmembrane helix</keyword>
<name>A0ABN3AXC1_9MICO</name>
<dbReference type="Proteomes" id="UP001501599">
    <property type="component" value="Unassembled WGS sequence"/>
</dbReference>
<evidence type="ECO:0000313" key="8">
    <source>
        <dbReference type="EMBL" id="GAA2175577.1"/>
    </source>
</evidence>
<dbReference type="Pfam" id="PF00746">
    <property type="entry name" value="Gram_pos_anchor"/>
    <property type="match status" value="1"/>
</dbReference>
<dbReference type="NCBIfam" id="TIGR01167">
    <property type="entry name" value="LPXTG_anchor"/>
    <property type="match status" value="1"/>
</dbReference>
<gene>
    <name evidence="8" type="ORF">GCM10009846_26030</name>
</gene>
<feature type="region of interest" description="Disordered" evidence="5">
    <location>
        <begin position="1"/>
        <end position="29"/>
    </location>
</feature>
<feature type="domain" description="Gram-positive cocci surface proteins LPxTG" evidence="7">
    <location>
        <begin position="1356"/>
        <end position="1387"/>
    </location>
</feature>
<keyword evidence="9" id="KW-1185">Reference proteome</keyword>
<evidence type="ECO:0000256" key="2">
    <source>
        <dbReference type="ARBA" id="ARBA00022525"/>
    </source>
</evidence>
<organism evidence="8 9">
    <name type="scientific">Agrococcus versicolor</name>
    <dbReference type="NCBI Taxonomy" id="501482"/>
    <lineage>
        <taxon>Bacteria</taxon>
        <taxon>Bacillati</taxon>
        <taxon>Actinomycetota</taxon>
        <taxon>Actinomycetes</taxon>
        <taxon>Micrococcales</taxon>
        <taxon>Microbacteriaceae</taxon>
        <taxon>Agrococcus</taxon>
    </lineage>
</organism>